<evidence type="ECO:0000256" key="1">
    <source>
        <dbReference type="SAM" id="SignalP"/>
    </source>
</evidence>
<name>A0A2M4DK44_ANODA</name>
<sequence>MCLMFCTLISVCGVCVPLISPALSSEQDSSFEAATYTLDPSLYPASRQRVRNDLDAVLSEGDVQPQVY</sequence>
<evidence type="ECO:0000313" key="2">
    <source>
        <dbReference type="EMBL" id="MBW77909.1"/>
    </source>
</evidence>
<accession>A0A2M4DK44</accession>
<feature type="chain" id="PRO_5014863218" evidence="1">
    <location>
        <begin position="25"/>
        <end position="68"/>
    </location>
</feature>
<dbReference type="EMBL" id="GGFL01013731">
    <property type="protein sequence ID" value="MBW77909.1"/>
    <property type="molecule type" value="Transcribed_RNA"/>
</dbReference>
<feature type="signal peptide" evidence="1">
    <location>
        <begin position="1"/>
        <end position="24"/>
    </location>
</feature>
<organism evidence="2">
    <name type="scientific">Anopheles darlingi</name>
    <name type="common">Mosquito</name>
    <dbReference type="NCBI Taxonomy" id="43151"/>
    <lineage>
        <taxon>Eukaryota</taxon>
        <taxon>Metazoa</taxon>
        <taxon>Ecdysozoa</taxon>
        <taxon>Arthropoda</taxon>
        <taxon>Hexapoda</taxon>
        <taxon>Insecta</taxon>
        <taxon>Pterygota</taxon>
        <taxon>Neoptera</taxon>
        <taxon>Endopterygota</taxon>
        <taxon>Diptera</taxon>
        <taxon>Nematocera</taxon>
        <taxon>Culicoidea</taxon>
        <taxon>Culicidae</taxon>
        <taxon>Anophelinae</taxon>
        <taxon>Anopheles</taxon>
    </lineage>
</organism>
<keyword evidence="1" id="KW-0732">Signal</keyword>
<dbReference type="AlphaFoldDB" id="A0A2M4DK44"/>
<proteinExistence type="predicted"/>
<reference evidence="2" key="1">
    <citation type="submission" date="2018-01" db="EMBL/GenBank/DDBJ databases">
        <title>An insight into the sialome of Amazonian anophelines.</title>
        <authorList>
            <person name="Ribeiro J.M."/>
            <person name="Scarpassa V."/>
            <person name="Calvo E."/>
        </authorList>
    </citation>
    <scope>NUCLEOTIDE SEQUENCE</scope>
</reference>
<protein>
    <submittedName>
        <fullName evidence="2">Putative secreted protein</fullName>
    </submittedName>
</protein>